<dbReference type="EMBL" id="BFEA01000229">
    <property type="protein sequence ID" value="GBG75712.1"/>
    <property type="molecule type" value="Genomic_DNA"/>
</dbReference>
<dbReference type="InterPro" id="IPR017853">
    <property type="entry name" value="GH"/>
</dbReference>
<dbReference type="GO" id="GO:0005576">
    <property type="term" value="C:extracellular region"/>
    <property type="evidence" value="ECO:0007669"/>
    <property type="project" value="UniProtKB-SubCell"/>
</dbReference>
<keyword evidence="6 9" id="KW-0732">Signal</keyword>
<dbReference type="OMA" id="FTHARSM"/>
<feature type="signal peptide" evidence="9">
    <location>
        <begin position="1"/>
        <end position="19"/>
    </location>
</feature>
<evidence type="ECO:0000313" key="12">
    <source>
        <dbReference type="Proteomes" id="UP000265515"/>
    </source>
</evidence>
<evidence type="ECO:0000256" key="6">
    <source>
        <dbReference type="ARBA" id="ARBA00022729"/>
    </source>
</evidence>
<evidence type="ECO:0000313" key="11">
    <source>
        <dbReference type="EMBL" id="GBG75712.1"/>
    </source>
</evidence>
<dbReference type="OrthoDB" id="406631at2759"/>
<reference evidence="11 12" key="1">
    <citation type="journal article" date="2018" name="Cell">
        <title>The Chara Genome: Secondary Complexity and Implications for Plant Terrestrialization.</title>
        <authorList>
            <person name="Nishiyama T."/>
            <person name="Sakayama H."/>
            <person name="Vries J.D."/>
            <person name="Buschmann H."/>
            <person name="Saint-Marcoux D."/>
            <person name="Ullrich K.K."/>
            <person name="Haas F.B."/>
            <person name="Vanderstraeten L."/>
            <person name="Becker D."/>
            <person name="Lang D."/>
            <person name="Vosolsobe S."/>
            <person name="Rombauts S."/>
            <person name="Wilhelmsson P.K.I."/>
            <person name="Janitza P."/>
            <person name="Kern R."/>
            <person name="Heyl A."/>
            <person name="Rumpler F."/>
            <person name="Villalobos L.I.A.C."/>
            <person name="Clay J.M."/>
            <person name="Skokan R."/>
            <person name="Toyoda A."/>
            <person name="Suzuki Y."/>
            <person name="Kagoshima H."/>
            <person name="Schijlen E."/>
            <person name="Tajeshwar N."/>
            <person name="Catarino B."/>
            <person name="Hetherington A.J."/>
            <person name="Saltykova A."/>
            <person name="Bonnot C."/>
            <person name="Breuninger H."/>
            <person name="Symeonidi A."/>
            <person name="Radhakrishnan G.V."/>
            <person name="Van Nieuwerburgh F."/>
            <person name="Deforce D."/>
            <person name="Chang C."/>
            <person name="Karol K.G."/>
            <person name="Hedrich R."/>
            <person name="Ulvskov P."/>
            <person name="Glockner G."/>
            <person name="Delwiche C.F."/>
            <person name="Petrasek J."/>
            <person name="Van de Peer Y."/>
            <person name="Friml J."/>
            <person name="Beilby M."/>
            <person name="Dolan L."/>
            <person name="Kohara Y."/>
            <person name="Sugano S."/>
            <person name="Fujiyama A."/>
            <person name="Delaux P.-M."/>
            <person name="Quint M."/>
            <person name="TheiBen G."/>
            <person name="Hagemann M."/>
            <person name="Harholt J."/>
            <person name="Dunand C."/>
            <person name="Zachgo S."/>
            <person name="Langdale J."/>
            <person name="Maumus F."/>
            <person name="Straeten D.V.D."/>
            <person name="Gould S.B."/>
            <person name="Rensing S.A."/>
        </authorList>
    </citation>
    <scope>NUCLEOTIDE SEQUENCE [LARGE SCALE GENOMIC DNA]</scope>
    <source>
        <strain evidence="11 12">S276</strain>
    </source>
</reference>
<dbReference type="Gramene" id="GBG75712">
    <property type="protein sequence ID" value="GBG75712"/>
    <property type="gene ID" value="CBR_g20336"/>
</dbReference>
<protein>
    <recommendedName>
        <fullName evidence="4">mannan endo-1,4-beta-mannosidase</fullName>
        <ecNumber evidence="4">3.2.1.78</ecNumber>
    </recommendedName>
</protein>
<dbReference type="GO" id="GO:0016985">
    <property type="term" value="F:mannan endo-1,4-beta-mannosidase activity"/>
    <property type="evidence" value="ECO:0007669"/>
    <property type="project" value="UniProtKB-EC"/>
</dbReference>
<evidence type="ECO:0000256" key="2">
    <source>
        <dbReference type="ARBA" id="ARBA00004613"/>
    </source>
</evidence>
<evidence type="ECO:0000259" key="10">
    <source>
        <dbReference type="Pfam" id="PF26410"/>
    </source>
</evidence>
<evidence type="ECO:0000256" key="8">
    <source>
        <dbReference type="ARBA" id="ARBA00023295"/>
    </source>
</evidence>
<dbReference type="AlphaFoldDB" id="A0A388L0E6"/>
<dbReference type="Gene3D" id="3.20.20.80">
    <property type="entry name" value="Glycosidases"/>
    <property type="match status" value="1"/>
</dbReference>
<name>A0A388L0E6_CHABU</name>
<dbReference type="Pfam" id="PF26410">
    <property type="entry name" value="GH5_mannosidase"/>
    <property type="match status" value="1"/>
</dbReference>
<dbReference type="Proteomes" id="UP000265515">
    <property type="component" value="Unassembled WGS sequence"/>
</dbReference>
<dbReference type="SUPFAM" id="SSF51445">
    <property type="entry name" value="(Trans)glycosidases"/>
    <property type="match status" value="1"/>
</dbReference>
<keyword evidence="12" id="KW-1185">Reference proteome</keyword>
<dbReference type="InterPro" id="IPR045053">
    <property type="entry name" value="MAN-like"/>
</dbReference>
<comment type="subcellular location">
    <subcellularLocation>
        <location evidence="2">Secreted</location>
    </subcellularLocation>
</comment>
<comment type="caution">
    <text evidence="11">The sequence shown here is derived from an EMBL/GenBank/DDBJ whole genome shotgun (WGS) entry which is preliminary data.</text>
</comment>
<dbReference type="PANTHER" id="PTHR31451">
    <property type="match status" value="1"/>
</dbReference>
<keyword evidence="5" id="KW-0964">Secreted</keyword>
<organism evidence="11 12">
    <name type="scientific">Chara braunii</name>
    <name type="common">Braun's stonewort</name>
    <dbReference type="NCBI Taxonomy" id="69332"/>
    <lineage>
        <taxon>Eukaryota</taxon>
        <taxon>Viridiplantae</taxon>
        <taxon>Streptophyta</taxon>
        <taxon>Charophyceae</taxon>
        <taxon>Charales</taxon>
        <taxon>Characeae</taxon>
        <taxon>Chara</taxon>
    </lineage>
</organism>
<dbReference type="PANTHER" id="PTHR31451:SF39">
    <property type="entry name" value="MANNAN ENDO-1,4-BETA-MANNOSIDASE 1"/>
    <property type="match status" value="1"/>
</dbReference>
<evidence type="ECO:0000256" key="4">
    <source>
        <dbReference type="ARBA" id="ARBA00012706"/>
    </source>
</evidence>
<evidence type="ECO:0000256" key="9">
    <source>
        <dbReference type="SAM" id="SignalP"/>
    </source>
</evidence>
<evidence type="ECO:0000256" key="5">
    <source>
        <dbReference type="ARBA" id="ARBA00022525"/>
    </source>
</evidence>
<dbReference type="EC" id="3.2.1.78" evidence="4"/>
<feature type="chain" id="PRO_5017479864" description="mannan endo-1,4-beta-mannosidase" evidence="9">
    <location>
        <begin position="20"/>
        <end position="479"/>
    </location>
</feature>
<evidence type="ECO:0000256" key="1">
    <source>
        <dbReference type="ARBA" id="ARBA00001678"/>
    </source>
</evidence>
<comment type="catalytic activity">
    <reaction evidence="1">
        <text>Random hydrolysis of (1-&gt;4)-beta-D-mannosidic linkages in mannans, galactomannans and glucomannans.</text>
        <dbReference type="EC" id="3.2.1.78"/>
    </reaction>
</comment>
<keyword evidence="7" id="KW-0378">Hydrolase</keyword>
<dbReference type="STRING" id="69332.A0A388L0E6"/>
<evidence type="ECO:0000256" key="7">
    <source>
        <dbReference type="ARBA" id="ARBA00022801"/>
    </source>
</evidence>
<proteinExistence type="inferred from homology"/>
<gene>
    <name evidence="11" type="ORF">CBR_g20336</name>
</gene>
<dbReference type="InterPro" id="IPR001547">
    <property type="entry name" value="Glyco_hydro_5"/>
</dbReference>
<accession>A0A388L0E6</accession>
<sequence>MADPVRRCLKLLVLTLVLAESVAFLGCHAKGNGEARLQRGSVSEDDSSLFRSGEVSGAERRELSTTSCKLVWVVKSGKRQCTCSTTKNCKLVCVVKNGAHWGIVKPKGLLFNAGDGSTFIMNGWNTRDVVYNARTAPGRARVTKLFTHARSMGLTVVRAMICNEGSSRMVQKSPDVFDETVLVAMDWVMREAKTFGIRLVLTFAGNWESKAVYASWYKQRSGNNMTVPDDFFRVKEMKDWYKALVRKVITRKNTITGMLYTDEPAVFSWQLMNEPRATSDLTGKTVQNWLREMAVFVKSLDKKHMVCTGVEGFYGPSDPSRYPFNPDTWAQEQGNDFVAEGKIANIDYLTVHIYPQLWIPKRPYSTMLSFTSKWILGHVEDGRKLNMPLVFEEFGWKGDDVNATQGRNGFFQVVFKETLAAAQGKQMAGTMFWALEDPAAFFSSWAVWYERDINSTISMISNYSLEINKLMKSFRFTAT</sequence>
<keyword evidence="8" id="KW-0326">Glycosidase</keyword>
<comment type="similarity">
    <text evidence="3">Belongs to the glycosyl hydrolase 5 (cellulase A) family.</text>
</comment>
<evidence type="ECO:0000256" key="3">
    <source>
        <dbReference type="ARBA" id="ARBA00005641"/>
    </source>
</evidence>
<feature type="domain" description="Glycoside hydrolase family 5" evidence="10">
    <location>
        <begin position="121"/>
        <end position="436"/>
    </location>
</feature>